<gene>
    <name evidence="2" type="ORF">FYJ51_00355</name>
</gene>
<comment type="caution">
    <text evidence="2">The sequence shown here is derived from an EMBL/GenBank/DDBJ whole genome shotgun (WGS) entry which is preliminary data.</text>
</comment>
<name>A0A7X2TEB9_9FIRM</name>
<dbReference type="InterPro" id="IPR036086">
    <property type="entry name" value="ParB/Sulfiredoxin_sf"/>
</dbReference>
<proteinExistence type="predicted"/>
<dbReference type="InterPro" id="IPR003115">
    <property type="entry name" value="ParB_N"/>
</dbReference>
<evidence type="ECO:0000259" key="1">
    <source>
        <dbReference type="SMART" id="SM00470"/>
    </source>
</evidence>
<organism evidence="2 3">
    <name type="scientific">Stecheria intestinalis</name>
    <dbReference type="NCBI Taxonomy" id="2606630"/>
    <lineage>
        <taxon>Bacteria</taxon>
        <taxon>Bacillati</taxon>
        <taxon>Bacillota</taxon>
        <taxon>Erysipelotrichia</taxon>
        <taxon>Erysipelotrichales</taxon>
        <taxon>Erysipelotrichaceae</taxon>
        <taxon>Stecheria</taxon>
    </lineage>
</organism>
<feature type="domain" description="ParB-like N-terminal" evidence="1">
    <location>
        <begin position="4"/>
        <end position="91"/>
    </location>
</feature>
<dbReference type="AlphaFoldDB" id="A0A7X2TEB9"/>
<dbReference type="Gene3D" id="3.90.1530.30">
    <property type="match status" value="1"/>
</dbReference>
<dbReference type="Proteomes" id="UP000461880">
    <property type="component" value="Unassembled WGS sequence"/>
</dbReference>
<dbReference type="Pfam" id="PF02195">
    <property type="entry name" value="ParB_N"/>
    <property type="match status" value="1"/>
</dbReference>
<dbReference type="SMART" id="SM00470">
    <property type="entry name" value="ParB"/>
    <property type="match status" value="1"/>
</dbReference>
<keyword evidence="3" id="KW-1185">Reference proteome</keyword>
<reference evidence="2 3" key="1">
    <citation type="submission" date="2019-08" db="EMBL/GenBank/DDBJ databases">
        <title>In-depth cultivation of the pig gut microbiome towards novel bacterial diversity and tailored functional studies.</title>
        <authorList>
            <person name="Wylensek D."/>
            <person name="Hitch T.C.A."/>
            <person name="Clavel T."/>
        </authorList>
    </citation>
    <scope>NUCLEOTIDE SEQUENCE [LARGE SCALE GENOMIC DNA]</scope>
    <source>
        <strain evidence="2 3">Oil+RF-744-GAM-WT-6</strain>
    </source>
</reference>
<dbReference type="RefSeq" id="WP_105303631.1">
    <property type="nucleotide sequence ID" value="NZ_JAQXPC010000027.1"/>
</dbReference>
<evidence type="ECO:0000313" key="2">
    <source>
        <dbReference type="EMBL" id="MSS57362.1"/>
    </source>
</evidence>
<evidence type="ECO:0000313" key="3">
    <source>
        <dbReference type="Proteomes" id="UP000461880"/>
    </source>
</evidence>
<protein>
    <recommendedName>
        <fullName evidence="1">ParB-like N-terminal domain-containing protein</fullName>
    </recommendedName>
</protein>
<dbReference type="CDD" id="cd16387">
    <property type="entry name" value="ParB_N_Srx"/>
    <property type="match status" value="1"/>
</dbReference>
<sequence length="92" mass="10335">MINTKADLSEISWEPEDPGEVLLDSIRKRGVAIPVHVNRTEDGYVCVDGRKRLTACQMLAAEDPSFQKIEVMLMNDYSKAGSAYWGNTLNHH</sequence>
<accession>A0A7X2TEB9</accession>
<dbReference type="EMBL" id="VUMN01000001">
    <property type="protein sequence ID" value="MSS57362.1"/>
    <property type="molecule type" value="Genomic_DNA"/>
</dbReference>
<dbReference type="SUPFAM" id="SSF110849">
    <property type="entry name" value="ParB/Sulfiredoxin"/>
    <property type="match status" value="1"/>
</dbReference>